<organism evidence="3 4">
    <name type="scientific">Arabidopsis thaliana</name>
    <name type="common">Mouse-ear cress</name>
    <dbReference type="NCBI Taxonomy" id="3702"/>
    <lineage>
        <taxon>Eukaryota</taxon>
        <taxon>Viridiplantae</taxon>
        <taxon>Streptophyta</taxon>
        <taxon>Embryophyta</taxon>
        <taxon>Tracheophyta</taxon>
        <taxon>Spermatophyta</taxon>
        <taxon>Magnoliopsida</taxon>
        <taxon>eudicotyledons</taxon>
        <taxon>Gunneridae</taxon>
        <taxon>Pentapetalae</taxon>
        <taxon>rosids</taxon>
        <taxon>malvids</taxon>
        <taxon>Brassicales</taxon>
        <taxon>Brassicaceae</taxon>
        <taxon>Camelineae</taxon>
        <taxon>Arabidopsis</taxon>
    </lineage>
</organism>
<reference evidence="4" key="1">
    <citation type="journal article" date="2016" name="Proc. Natl. Acad. Sci. U.S.A.">
        <title>Chromosome-level assembly of Arabidopsis thaliana Ler reveals the extent of translocation and inversion polymorphisms.</title>
        <authorList>
            <person name="Zapata L."/>
            <person name="Ding J."/>
            <person name="Willing E.M."/>
            <person name="Hartwig B."/>
            <person name="Bezdan D."/>
            <person name="Jiao W.B."/>
            <person name="Patel V."/>
            <person name="Velikkakam James G."/>
            <person name="Koornneef M."/>
            <person name="Ossowski S."/>
            <person name="Schneeberger K."/>
        </authorList>
    </citation>
    <scope>NUCLEOTIDE SEQUENCE [LARGE SCALE GENOMIC DNA]</scope>
    <source>
        <strain evidence="4">cv. Landsberg erecta</strain>
    </source>
</reference>
<dbReference type="PANTHER" id="PTHR33116:SF86">
    <property type="entry name" value="REVERSE TRANSCRIPTASE DOMAIN-CONTAINING PROTEIN"/>
    <property type="match status" value="1"/>
</dbReference>
<dbReference type="InterPro" id="IPR043502">
    <property type="entry name" value="DNA/RNA_pol_sf"/>
</dbReference>
<name>A0A178U878_ARATH</name>
<dbReference type="EMBL" id="LUHQ01000006">
    <property type="protein sequence ID" value="OAO89444.1"/>
    <property type="molecule type" value="Genomic_DNA"/>
</dbReference>
<dbReference type="PANTHER" id="PTHR33116">
    <property type="entry name" value="REVERSE TRANSCRIPTASE ZINC-BINDING DOMAIN-CONTAINING PROTEIN-RELATED-RELATED"/>
    <property type="match status" value="1"/>
</dbReference>
<feature type="region of interest" description="Disordered" evidence="1">
    <location>
        <begin position="315"/>
        <end position="335"/>
    </location>
</feature>
<dbReference type="CDD" id="cd01650">
    <property type="entry name" value="RT_nLTR_like"/>
    <property type="match status" value="1"/>
</dbReference>
<dbReference type="Pfam" id="PF13456">
    <property type="entry name" value="RVT_3"/>
    <property type="match status" value="1"/>
</dbReference>
<comment type="caution">
    <text evidence="3">The sequence shown here is derived from an EMBL/GenBank/DDBJ whole genome shotgun (WGS) entry which is preliminary data.</text>
</comment>
<dbReference type="InterPro" id="IPR036691">
    <property type="entry name" value="Endo/exonu/phosph_ase_sf"/>
</dbReference>
<dbReference type="GO" id="GO:0004523">
    <property type="term" value="F:RNA-DNA hybrid ribonuclease activity"/>
    <property type="evidence" value="ECO:0007669"/>
    <property type="project" value="InterPro"/>
</dbReference>
<dbReference type="InterPro" id="IPR005135">
    <property type="entry name" value="Endo/exonuclease/phosphatase"/>
</dbReference>
<dbReference type="SUPFAM" id="SSF56219">
    <property type="entry name" value="DNase I-like"/>
    <property type="match status" value="1"/>
</dbReference>
<dbReference type="PROSITE" id="PS50878">
    <property type="entry name" value="RT_POL"/>
    <property type="match status" value="1"/>
</dbReference>
<gene>
    <name evidence="3" type="ORF">AXX17_ATUG00130</name>
</gene>
<dbReference type="Pfam" id="PF03372">
    <property type="entry name" value="Exo_endo_phos"/>
    <property type="match status" value="1"/>
</dbReference>
<dbReference type="InterPro" id="IPR000477">
    <property type="entry name" value="RT_dom"/>
</dbReference>
<dbReference type="Gene3D" id="3.60.10.10">
    <property type="entry name" value="Endonuclease/exonuclease/phosphatase"/>
    <property type="match status" value="1"/>
</dbReference>
<dbReference type="Pfam" id="PF14111">
    <property type="entry name" value="DUF4283"/>
    <property type="match status" value="1"/>
</dbReference>
<dbReference type="InterPro" id="IPR002156">
    <property type="entry name" value="RNaseH_domain"/>
</dbReference>
<evidence type="ECO:0000259" key="2">
    <source>
        <dbReference type="PROSITE" id="PS50878"/>
    </source>
</evidence>
<accession>A0A178U878</accession>
<dbReference type="GO" id="GO:0003676">
    <property type="term" value="F:nucleic acid binding"/>
    <property type="evidence" value="ECO:0007669"/>
    <property type="project" value="InterPro"/>
</dbReference>
<dbReference type="Pfam" id="PF00078">
    <property type="entry name" value="RVT_1"/>
    <property type="match status" value="1"/>
</dbReference>
<dbReference type="InterPro" id="IPR025558">
    <property type="entry name" value="DUF4283"/>
</dbReference>
<feature type="domain" description="Reverse transcriptase" evidence="2">
    <location>
        <begin position="653"/>
        <end position="935"/>
    </location>
</feature>
<evidence type="ECO:0000313" key="3">
    <source>
        <dbReference type="EMBL" id="OAO89444.1"/>
    </source>
</evidence>
<evidence type="ECO:0000256" key="1">
    <source>
        <dbReference type="SAM" id="MobiDB-lite"/>
    </source>
</evidence>
<proteinExistence type="predicted"/>
<evidence type="ECO:0000313" key="4">
    <source>
        <dbReference type="Proteomes" id="UP000078284"/>
    </source>
</evidence>
<dbReference type="SUPFAM" id="SSF56672">
    <property type="entry name" value="DNA/RNA polymerases"/>
    <property type="match status" value="1"/>
</dbReference>
<dbReference type="ExpressionAtlas" id="A0A178U878">
    <property type="expression patterns" value="baseline and differential"/>
</dbReference>
<feature type="region of interest" description="Disordered" evidence="1">
    <location>
        <begin position="190"/>
        <end position="212"/>
    </location>
</feature>
<protein>
    <recommendedName>
        <fullName evidence="2">Reverse transcriptase domain-containing protein</fullName>
    </recommendedName>
</protein>
<sequence>MADNLRRAVQDINLGIDDVPIALPAEIVAQAVAENRFILMERPVMPRSQNSRAIVASMPRIWGQAGLVHGRLIPGNQFQFIFPFEESLETVLRRGPWAFNYRMLVLQRWSPINQPLINFIPFWIQIRGIPYHYLNREVIAHVGRALGNLMEVDFDLETTARVEYVRVQINWNIEDPLRFQRNFQFEANNGGGEVLSDDDNDDAAPANNQNQGVVIREIADDEENGDVDELVPIVEVPEAADALGDIAPLRDPLPSRDELDEPNGAYSMFNEERNMSEMFNPIPIFANATGDLPGNPNYQRYSALIHTDSSIMAASPERQNATAMERGKRKREDDLVQSEVEETTGMVTKEAGEGLGIDLTVRRLKEIQRRYLPDMVCLLETKQRDEKIKEVASDLGYSNFVTVPPQGMGGGIAVLWKDSVSVSVLSLSSNLVDTQVEFNGISFYLSVVYGHPDPSMRNEVWESIERISSSRDGPWLTLGDFNEIKNNDEKNGGPRRPERTFVDFNPYKDEEQFWKLKSRKNWVKLGDRNTKYFYAATKQRLARNIVLAVTDEAGNVYRGDDEIGEAAEGYFTNLFKSTRDNSRDNTSIFHGLQGKVTPQMNQELQRMVTEAEIQKAVFDIGSDRASRPDGITAAFYQQFWPDVKNAVITEIQRFFQEGIMRDSMNHTNICLIPKKNVSTLMADFRPIALCNVSYKIISKILVDRLKQHLPFIVSENQAAFIGGRNIMDNVIIAHEMLHSLKKRKLWATSYMTVKTDITKAYDRLEWAFLRETMQSMGFDSVWINWVMQCVESVSFSVLVNASPRGMIKPERGIRQGDPLSPYLFILCAEVLSNLLTKAEESNKLKGMKISTTGPSINHLLFADDALFFCHAHQKSCTTIMSILREYEQVSGQAVNLNKSAITFGARVKQHVKTRLRHILNIHNDGGGGKYLGLPEQIGSRKKEIFNYVVDKVKQRTQNWSHKFLSKGGKEILLKTIAIALPVYTMNVFKLPKGICDKINSTLARYWWSKSRERRGMHWISWKRMSLPKKEGGLGFKDIEKFNLALLGKQFWRILQSPNSFLSRLLKARYFPNNNVLTAGTGYKPSFIWKSLLEGRELLKTGMRYLIGNGHNTSAWLDPWLPLHPPRPPECMMGTMDNHYSVSDLMNEQKNGWNLERLRGTVTPEDIQVILNIRISPTIAPDLLSWHYNDSGLYTVKSGYWLATHMPGNEPNVTPSPGLHAFKTSIWRMKTTPKIQHFLWRILSNALAAGTVLMERQLPLWLLWRIWKSRNLLVYQHKDSNWQEDITKAEQEAEEWVDCWSNISNDSNTGATRTRSTLSQWQKPKHGYIKCNYDCKFTATDNPSHAAWIIRDSNGDNSTATQLINGEKRIFKVHNWVREINTWKRKFMDAEFRWTRRHNNKAADRIARATFNNYALFESFFYVPQFIVNILHEDHSVS</sequence>
<dbReference type="Proteomes" id="UP000078284">
    <property type="component" value="Unassembled WGS sequence"/>
</dbReference>